<keyword evidence="2" id="KW-1185">Reference proteome</keyword>
<dbReference type="Proteomes" id="UP001484199">
    <property type="component" value="Chromosome"/>
</dbReference>
<reference evidence="1" key="1">
    <citation type="submission" date="2024-03" db="EMBL/GenBank/DDBJ databases">
        <title>The Complete Genome of 'Candidatus Phytoplasma fraxini' AshY1 from the Ash Yellows Group.</title>
        <authorList>
            <person name="Boehm J.W."/>
            <person name="Huettel B."/>
            <person name="Schneider B."/>
            <person name="Kube M."/>
        </authorList>
    </citation>
    <scope>NUCLEOTIDE SEQUENCE [LARGE SCALE GENOMIC DNA]</scope>
    <source>
        <strain evidence="1">AshY1</strain>
    </source>
</reference>
<evidence type="ECO:0000313" key="1">
    <source>
        <dbReference type="EMBL" id="WYY26552.1"/>
    </source>
</evidence>
<accession>A0ABZ2UA35</accession>
<protein>
    <submittedName>
        <fullName evidence="1">Uncharacterized protein</fullName>
    </submittedName>
</protein>
<evidence type="ECO:0000313" key="2">
    <source>
        <dbReference type="Proteomes" id="UP001484199"/>
    </source>
</evidence>
<gene>
    <name evidence="1" type="ORF">AshY1_04440</name>
</gene>
<dbReference type="RefSeq" id="WP_341266451.1">
    <property type="nucleotide sequence ID" value="NZ_CP146843.1"/>
</dbReference>
<organism evidence="1 2">
    <name type="scientific">Ash yellows phytoplasma</name>
    <dbReference type="NCBI Taxonomy" id="35780"/>
    <lineage>
        <taxon>Bacteria</taxon>
        <taxon>Bacillati</taxon>
        <taxon>Mycoplasmatota</taxon>
        <taxon>Mollicutes</taxon>
        <taxon>Acholeplasmatales</taxon>
        <taxon>Acholeplasmataceae</taxon>
        <taxon>Candidatus Phytoplasma</taxon>
        <taxon>16SrVII (Ash yellows group)</taxon>
    </lineage>
</organism>
<dbReference type="EMBL" id="CP146843">
    <property type="protein sequence ID" value="WYY26552.1"/>
    <property type="molecule type" value="Genomic_DNA"/>
</dbReference>
<name>A0ABZ2UA35_ASHYP</name>
<sequence>MADRTSVLANCKRLSLEITQYLQEPPIIFENFYDLFHFIIRRIGQKKLFL</sequence>
<proteinExistence type="predicted"/>